<proteinExistence type="predicted"/>
<feature type="transmembrane region" description="Helical" evidence="6">
    <location>
        <begin position="72"/>
        <end position="93"/>
    </location>
</feature>
<reference evidence="7" key="2">
    <citation type="submission" date="2021-03" db="EMBL/GenBank/DDBJ databases">
        <authorList>
            <person name="Artuso I."/>
            <person name="Turrini P."/>
            <person name="Pirolo M."/>
            <person name="Lugli G.A."/>
            <person name="Ventura M."/>
            <person name="Visca P."/>
        </authorList>
    </citation>
    <scope>NUCLEOTIDE SEQUENCE</scope>
    <source>
        <strain evidence="7">LMG 26462</strain>
    </source>
</reference>
<accession>A0A9X1AFX0</accession>
<feature type="transmembrane region" description="Helical" evidence="6">
    <location>
        <begin position="120"/>
        <end position="144"/>
    </location>
</feature>
<dbReference type="GO" id="GO:0005886">
    <property type="term" value="C:plasma membrane"/>
    <property type="evidence" value="ECO:0007669"/>
    <property type="project" value="UniProtKB-SubCell"/>
</dbReference>
<organism evidence="7 8">
    <name type="scientific">Aminobacter anthyllidis</name>
    <dbReference type="NCBI Taxonomy" id="1035067"/>
    <lineage>
        <taxon>Bacteria</taxon>
        <taxon>Pseudomonadati</taxon>
        <taxon>Pseudomonadota</taxon>
        <taxon>Alphaproteobacteria</taxon>
        <taxon>Hyphomicrobiales</taxon>
        <taxon>Phyllobacteriaceae</taxon>
        <taxon>Aminobacter</taxon>
    </lineage>
</organism>
<feature type="transmembrane region" description="Helical" evidence="6">
    <location>
        <begin position="6"/>
        <end position="30"/>
    </location>
</feature>
<dbReference type="Proteomes" id="UP001138921">
    <property type="component" value="Unassembled WGS sequence"/>
</dbReference>
<dbReference type="GO" id="GO:0015171">
    <property type="term" value="F:amino acid transmembrane transporter activity"/>
    <property type="evidence" value="ECO:0007669"/>
    <property type="project" value="TreeGrafter"/>
</dbReference>
<dbReference type="PANTHER" id="PTHR30086:SF21">
    <property type="entry name" value="TRANSPORT PROTEIN"/>
    <property type="match status" value="1"/>
</dbReference>
<evidence type="ECO:0000256" key="4">
    <source>
        <dbReference type="ARBA" id="ARBA00022989"/>
    </source>
</evidence>
<feature type="transmembrane region" description="Helical" evidence="6">
    <location>
        <begin position="191"/>
        <end position="210"/>
    </location>
</feature>
<comment type="caution">
    <text evidence="7">The sequence shown here is derived from an EMBL/GenBank/DDBJ whole genome shotgun (WGS) entry which is preliminary data.</text>
</comment>
<evidence type="ECO:0000313" key="7">
    <source>
        <dbReference type="EMBL" id="MBT1158923.1"/>
    </source>
</evidence>
<keyword evidence="3 6" id="KW-0812">Transmembrane</keyword>
<comment type="subcellular location">
    <subcellularLocation>
        <location evidence="1">Cell membrane</location>
        <topology evidence="1">Multi-pass membrane protein</topology>
    </subcellularLocation>
</comment>
<keyword evidence="2" id="KW-1003">Cell membrane</keyword>
<feature type="transmembrane region" description="Helical" evidence="6">
    <location>
        <begin position="156"/>
        <end position="179"/>
    </location>
</feature>
<feature type="transmembrane region" description="Helical" evidence="6">
    <location>
        <begin position="42"/>
        <end position="66"/>
    </location>
</feature>
<keyword evidence="8" id="KW-1185">Reference proteome</keyword>
<dbReference type="EMBL" id="JAFLWW010000009">
    <property type="protein sequence ID" value="MBT1158923.1"/>
    <property type="molecule type" value="Genomic_DNA"/>
</dbReference>
<keyword evidence="4 6" id="KW-1133">Transmembrane helix</keyword>
<dbReference type="InterPro" id="IPR001123">
    <property type="entry name" value="LeuE-type"/>
</dbReference>
<keyword evidence="5 6" id="KW-0472">Membrane</keyword>
<reference evidence="7" key="1">
    <citation type="journal article" date="2021" name="Microorganisms">
        <title>Phylogenomic Reconstruction and Metabolic Potential of the Genus Aminobacter.</title>
        <authorList>
            <person name="Artuso I."/>
            <person name="Turrini P."/>
            <person name="Pirolo M."/>
            <person name="Lugli G.A."/>
            <person name="Ventura M."/>
            <person name="Visca P."/>
        </authorList>
    </citation>
    <scope>NUCLEOTIDE SEQUENCE</scope>
    <source>
        <strain evidence="7">LMG 26462</strain>
    </source>
</reference>
<evidence type="ECO:0000256" key="3">
    <source>
        <dbReference type="ARBA" id="ARBA00022692"/>
    </source>
</evidence>
<evidence type="ECO:0000256" key="5">
    <source>
        <dbReference type="ARBA" id="ARBA00023136"/>
    </source>
</evidence>
<dbReference type="PIRSF" id="PIRSF006324">
    <property type="entry name" value="LeuE"/>
    <property type="match status" value="1"/>
</dbReference>
<protein>
    <submittedName>
        <fullName evidence="7">LysE family transporter</fullName>
    </submittedName>
</protein>
<dbReference type="RefSeq" id="WP_214392786.1">
    <property type="nucleotide sequence ID" value="NZ_JAFLWW010000009.1"/>
</dbReference>
<evidence type="ECO:0000256" key="1">
    <source>
        <dbReference type="ARBA" id="ARBA00004651"/>
    </source>
</evidence>
<dbReference type="Pfam" id="PF01810">
    <property type="entry name" value="LysE"/>
    <property type="match status" value="1"/>
</dbReference>
<evidence type="ECO:0000313" key="8">
    <source>
        <dbReference type="Proteomes" id="UP001138921"/>
    </source>
</evidence>
<gene>
    <name evidence="7" type="ORF">J1C56_25440</name>
</gene>
<dbReference type="AlphaFoldDB" id="A0A9X1AFX0"/>
<name>A0A9X1AFX0_9HYPH</name>
<evidence type="ECO:0000256" key="2">
    <source>
        <dbReference type="ARBA" id="ARBA00022475"/>
    </source>
</evidence>
<sequence>MTQYAFEFAGLLAVFSVLMVVPGADFVMVVRQSVVHGRRAAIITSFGIGVSLLFHVSYTILGIGLIVSKSLLLFSLIKWAGAAYLLYLGVMALRAGPMELAPVDVQDGGEAKKISAMRCFLTGFVTNALNPKAVLFFLPLFTAMVSHETPAAVKGVYGLLMAVVLITWFVGVSMFFTMASVRERFVAWGRWFNKATGMIFIGLGVKLATVQAG</sequence>
<dbReference type="PANTHER" id="PTHR30086">
    <property type="entry name" value="ARGININE EXPORTER PROTEIN ARGO"/>
    <property type="match status" value="1"/>
</dbReference>
<evidence type="ECO:0000256" key="6">
    <source>
        <dbReference type="SAM" id="Phobius"/>
    </source>
</evidence>